<dbReference type="GO" id="GO:0003774">
    <property type="term" value="F:cytoskeletal motor activity"/>
    <property type="evidence" value="ECO:0007669"/>
    <property type="project" value="InterPro"/>
</dbReference>
<dbReference type="GO" id="GO:0071973">
    <property type="term" value="P:bacterial-type flagellum-dependent cell motility"/>
    <property type="evidence" value="ECO:0007669"/>
    <property type="project" value="InterPro"/>
</dbReference>
<keyword evidence="5" id="KW-0283">Flagellar rotation</keyword>
<keyword evidence="9" id="KW-1185">Reference proteome</keyword>
<dbReference type="SUPFAM" id="SSF101801">
    <property type="entry name" value="Surface presentation of antigens (SPOA)"/>
    <property type="match status" value="1"/>
</dbReference>
<feature type="domain" description="Flagellar motor switch protein FliN-like C-terminal" evidence="7">
    <location>
        <begin position="197"/>
        <end position="267"/>
    </location>
</feature>
<comment type="subcellular location">
    <subcellularLocation>
        <location evidence="1">Cell membrane</location>
        <topology evidence="1">Peripheral membrane protein</topology>
        <orientation evidence="1">Cytoplasmic side</orientation>
    </subcellularLocation>
</comment>
<dbReference type="GO" id="GO:0009425">
    <property type="term" value="C:bacterial-type flagellum basal body"/>
    <property type="evidence" value="ECO:0007669"/>
    <property type="project" value="InterPro"/>
</dbReference>
<dbReference type="PRINTS" id="PR00956">
    <property type="entry name" value="FLGMOTORFLIN"/>
</dbReference>
<evidence type="ECO:0000256" key="2">
    <source>
        <dbReference type="ARBA" id="ARBA00009226"/>
    </source>
</evidence>
<evidence type="ECO:0000313" key="9">
    <source>
        <dbReference type="Proteomes" id="UP000530424"/>
    </source>
</evidence>
<protein>
    <submittedName>
        <fullName evidence="8">Flagellar motor switch protein FliN/FliY</fullName>
    </submittedName>
</protein>
<gene>
    <name evidence="8" type="ORF">HNR19_000514</name>
</gene>
<evidence type="ECO:0000256" key="1">
    <source>
        <dbReference type="ARBA" id="ARBA00004413"/>
    </source>
</evidence>
<comment type="caution">
    <text evidence="8">The sequence shown here is derived from an EMBL/GenBank/DDBJ whole genome shotgun (WGS) entry which is preliminary data.</text>
</comment>
<sequence>MTTGDTADTAGPATAQDTAVAAAEAAAAALPAVTPLTVGPAQPGSAHVADAFAGGAVAALDGVPGAIVVLIGEELVGALAGSPLGELDLSAAVQPALDAAARALGAHARTATTLDLTADGGLAAAVGGDFTTVPLIGAGIAAAVLVPQATLAGAKEPLRDEPAPAAEPEPAGLTDQPFVPAFGAAPGSLPPQRGLEMLHGVDMEVTVELGRTRMTVRDLLALTPGAVLELDRAAGSPADLLVNGRLVARGEVVVVDEDFGLRVTEIVDAAATA</sequence>
<dbReference type="EMBL" id="JACCFP010000001">
    <property type="protein sequence ID" value="NYI99815.1"/>
    <property type="molecule type" value="Genomic_DNA"/>
</dbReference>
<dbReference type="AlphaFoldDB" id="A0A853BYI8"/>
<evidence type="ECO:0000259" key="7">
    <source>
        <dbReference type="Pfam" id="PF01052"/>
    </source>
</evidence>
<keyword evidence="8" id="KW-0282">Flagellum</keyword>
<evidence type="ECO:0000256" key="3">
    <source>
        <dbReference type="ARBA" id="ARBA00022475"/>
    </source>
</evidence>
<reference evidence="8 9" key="1">
    <citation type="submission" date="2020-07" db="EMBL/GenBank/DDBJ databases">
        <title>Sequencing the genomes of 1000 actinobacteria strains.</title>
        <authorList>
            <person name="Klenk H.-P."/>
        </authorList>
    </citation>
    <scope>NUCLEOTIDE SEQUENCE [LARGE SCALE GENOMIC DNA]</scope>
    <source>
        <strain evidence="8 9">DSM 103833</strain>
    </source>
</reference>
<evidence type="ECO:0000313" key="8">
    <source>
        <dbReference type="EMBL" id="NYI99815.1"/>
    </source>
</evidence>
<dbReference type="InterPro" id="IPR001172">
    <property type="entry name" value="FliN_T3SS_HrcQb"/>
</dbReference>
<dbReference type="InterPro" id="IPR012826">
    <property type="entry name" value="FliN"/>
</dbReference>
<dbReference type="NCBIfam" id="TIGR02480">
    <property type="entry name" value="fliN"/>
    <property type="match status" value="1"/>
</dbReference>
<dbReference type="Proteomes" id="UP000530424">
    <property type="component" value="Unassembled WGS sequence"/>
</dbReference>
<keyword evidence="6" id="KW-0472">Membrane</keyword>
<evidence type="ECO:0000256" key="5">
    <source>
        <dbReference type="ARBA" id="ARBA00022779"/>
    </source>
</evidence>
<evidence type="ECO:0000256" key="6">
    <source>
        <dbReference type="ARBA" id="ARBA00023136"/>
    </source>
</evidence>
<organism evidence="8 9">
    <name type="scientific">Nocardioides thalensis</name>
    <dbReference type="NCBI Taxonomy" id="1914755"/>
    <lineage>
        <taxon>Bacteria</taxon>
        <taxon>Bacillati</taxon>
        <taxon>Actinomycetota</taxon>
        <taxon>Actinomycetes</taxon>
        <taxon>Propionibacteriales</taxon>
        <taxon>Nocardioidaceae</taxon>
        <taxon>Nocardioides</taxon>
    </lineage>
</organism>
<name>A0A853BYI8_9ACTN</name>
<dbReference type="GO" id="GO:0006935">
    <property type="term" value="P:chemotaxis"/>
    <property type="evidence" value="ECO:0007669"/>
    <property type="project" value="UniProtKB-KW"/>
</dbReference>
<dbReference type="Pfam" id="PF01052">
    <property type="entry name" value="FliMN_C"/>
    <property type="match status" value="1"/>
</dbReference>
<evidence type="ECO:0000256" key="4">
    <source>
        <dbReference type="ARBA" id="ARBA00022500"/>
    </source>
</evidence>
<dbReference type="InterPro" id="IPR036429">
    <property type="entry name" value="SpoA-like_sf"/>
</dbReference>
<dbReference type="PANTHER" id="PTHR43484:SF1">
    <property type="entry name" value="FLAGELLAR MOTOR SWITCH PROTEIN FLIN"/>
    <property type="match status" value="1"/>
</dbReference>
<proteinExistence type="inferred from homology"/>
<dbReference type="InterPro" id="IPR051469">
    <property type="entry name" value="FliN/MopA/SpaO"/>
</dbReference>
<dbReference type="Gene3D" id="2.30.330.10">
    <property type="entry name" value="SpoA-like"/>
    <property type="match status" value="1"/>
</dbReference>
<comment type="similarity">
    <text evidence="2">Belongs to the FliN/MopA/SpaO family.</text>
</comment>
<keyword evidence="3" id="KW-1003">Cell membrane</keyword>
<dbReference type="RefSeq" id="WP_179666421.1">
    <property type="nucleotide sequence ID" value="NZ_JACCFP010000001.1"/>
</dbReference>
<dbReference type="InterPro" id="IPR001543">
    <property type="entry name" value="FliN-like_C"/>
</dbReference>
<accession>A0A853BYI8</accession>
<keyword evidence="4" id="KW-0145">Chemotaxis</keyword>
<dbReference type="PANTHER" id="PTHR43484">
    <property type="match status" value="1"/>
</dbReference>
<dbReference type="GO" id="GO:0005886">
    <property type="term" value="C:plasma membrane"/>
    <property type="evidence" value="ECO:0007669"/>
    <property type="project" value="UniProtKB-SubCell"/>
</dbReference>
<keyword evidence="8" id="KW-0966">Cell projection</keyword>
<keyword evidence="8" id="KW-0969">Cilium</keyword>